<proteinExistence type="predicted"/>
<keyword evidence="3" id="KW-1185">Reference proteome</keyword>
<reference evidence="2 3" key="1">
    <citation type="journal article" date="2024" name="BMC Genomics">
        <title>De novo assembly and annotation of Popillia japonica's genome with initial clues to its potential as an invasive pest.</title>
        <authorList>
            <person name="Cucini C."/>
            <person name="Boschi S."/>
            <person name="Funari R."/>
            <person name="Cardaioli E."/>
            <person name="Iannotti N."/>
            <person name="Marturano G."/>
            <person name="Paoli F."/>
            <person name="Bruttini M."/>
            <person name="Carapelli A."/>
            <person name="Frati F."/>
            <person name="Nardi F."/>
        </authorList>
    </citation>
    <scope>NUCLEOTIDE SEQUENCE [LARGE SCALE GENOMIC DNA]</scope>
    <source>
        <strain evidence="2">DMR45628</strain>
    </source>
</reference>
<feature type="region of interest" description="Disordered" evidence="1">
    <location>
        <begin position="79"/>
        <end position="100"/>
    </location>
</feature>
<gene>
    <name evidence="2" type="ORF">QE152_g12650</name>
</gene>
<accession>A0AAW1LMW9</accession>
<organism evidence="2 3">
    <name type="scientific">Popillia japonica</name>
    <name type="common">Japanese beetle</name>
    <dbReference type="NCBI Taxonomy" id="7064"/>
    <lineage>
        <taxon>Eukaryota</taxon>
        <taxon>Metazoa</taxon>
        <taxon>Ecdysozoa</taxon>
        <taxon>Arthropoda</taxon>
        <taxon>Hexapoda</taxon>
        <taxon>Insecta</taxon>
        <taxon>Pterygota</taxon>
        <taxon>Neoptera</taxon>
        <taxon>Endopterygota</taxon>
        <taxon>Coleoptera</taxon>
        <taxon>Polyphaga</taxon>
        <taxon>Scarabaeiformia</taxon>
        <taxon>Scarabaeidae</taxon>
        <taxon>Rutelinae</taxon>
        <taxon>Popillia</taxon>
    </lineage>
</organism>
<evidence type="ECO:0000256" key="1">
    <source>
        <dbReference type="SAM" id="MobiDB-lite"/>
    </source>
</evidence>
<evidence type="ECO:0000313" key="2">
    <source>
        <dbReference type="EMBL" id="KAK9736270.1"/>
    </source>
</evidence>
<dbReference type="AlphaFoldDB" id="A0AAW1LMW9"/>
<protein>
    <submittedName>
        <fullName evidence="2">Uncharacterized protein</fullName>
    </submittedName>
</protein>
<comment type="caution">
    <text evidence="2">The sequence shown here is derived from an EMBL/GenBank/DDBJ whole genome shotgun (WGS) entry which is preliminary data.</text>
</comment>
<dbReference type="Proteomes" id="UP001458880">
    <property type="component" value="Unassembled WGS sequence"/>
</dbReference>
<dbReference type="EMBL" id="JASPKY010000116">
    <property type="protein sequence ID" value="KAK9736270.1"/>
    <property type="molecule type" value="Genomic_DNA"/>
</dbReference>
<evidence type="ECO:0000313" key="3">
    <source>
        <dbReference type="Proteomes" id="UP001458880"/>
    </source>
</evidence>
<sequence length="100" mass="11498">MNITYHTSRKGLPILDTKPKGIKQKLTTLTSRKGLPILDTKPKGIKQKLTTLRTLKKWERCITHNIPPYNFVTTKKCESTKRYTEPASPSANSTEEKLEW</sequence>
<name>A0AAW1LMW9_POPJA</name>